<reference evidence="3" key="1">
    <citation type="journal article" date="2019" name="Sci. Rep.">
        <title>Draft genome of Tanacetum cinerariifolium, the natural source of mosquito coil.</title>
        <authorList>
            <person name="Yamashiro T."/>
            <person name="Shiraishi A."/>
            <person name="Satake H."/>
            <person name="Nakayama K."/>
        </authorList>
    </citation>
    <scope>NUCLEOTIDE SEQUENCE</scope>
</reference>
<dbReference type="AlphaFoldDB" id="A0A699XCB9"/>
<gene>
    <name evidence="3" type="ORF">Tci_929298</name>
</gene>
<feature type="compositionally biased region" description="Pro residues" evidence="1">
    <location>
        <begin position="1"/>
        <end position="14"/>
    </location>
</feature>
<feature type="non-terminal residue" evidence="3">
    <location>
        <position position="84"/>
    </location>
</feature>
<protein>
    <recommendedName>
        <fullName evidence="2">Alpha-2-macroglobulin domain-containing protein</fullName>
    </recommendedName>
</protein>
<evidence type="ECO:0000259" key="2">
    <source>
        <dbReference type="Pfam" id="PF00207"/>
    </source>
</evidence>
<comment type="caution">
    <text evidence="3">The sequence shown here is derived from an EMBL/GenBank/DDBJ whole genome shotgun (WGS) entry which is preliminary data.</text>
</comment>
<dbReference type="EMBL" id="BKCJ011839801">
    <property type="protein sequence ID" value="GFD57329.1"/>
    <property type="molecule type" value="Genomic_DNA"/>
</dbReference>
<feature type="domain" description="Alpha-2-macroglobulin" evidence="2">
    <location>
        <begin position="53"/>
        <end position="83"/>
    </location>
</feature>
<feature type="region of interest" description="Disordered" evidence="1">
    <location>
        <begin position="1"/>
        <end position="25"/>
    </location>
</feature>
<evidence type="ECO:0000256" key="1">
    <source>
        <dbReference type="SAM" id="MobiDB-lite"/>
    </source>
</evidence>
<name>A0A699XCB9_TANCI</name>
<organism evidence="3">
    <name type="scientific">Tanacetum cinerariifolium</name>
    <name type="common">Dalmatian daisy</name>
    <name type="synonym">Chrysanthemum cinerariifolium</name>
    <dbReference type="NCBI Taxonomy" id="118510"/>
    <lineage>
        <taxon>Eukaryota</taxon>
        <taxon>Viridiplantae</taxon>
        <taxon>Streptophyta</taxon>
        <taxon>Embryophyta</taxon>
        <taxon>Tracheophyta</taxon>
        <taxon>Spermatophyta</taxon>
        <taxon>Magnoliopsida</taxon>
        <taxon>eudicotyledons</taxon>
        <taxon>Gunneridae</taxon>
        <taxon>Pentapetalae</taxon>
        <taxon>asterids</taxon>
        <taxon>campanulids</taxon>
        <taxon>Asterales</taxon>
        <taxon>Asteraceae</taxon>
        <taxon>Asteroideae</taxon>
        <taxon>Anthemideae</taxon>
        <taxon>Anthemidinae</taxon>
        <taxon>Tanacetum</taxon>
    </lineage>
</organism>
<dbReference type="InterPro" id="IPR001599">
    <property type="entry name" value="Macroglobln_a2"/>
</dbReference>
<dbReference type="GO" id="GO:0004866">
    <property type="term" value="F:endopeptidase inhibitor activity"/>
    <property type="evidence" value="ECO:0007669"/>
    <property type="project" value="InterPro"/>
</dbReference>
<accession>A0A699XCB9</accession>
<evidence type="ECO:0000313" key="3">
    <source>
        <dbReference type="EMBL" id="GFD57329.1"/>
    </source>
</evidence>
<dbReference type="Pfam" id="PF00207">
    <property type="entry name" value="A2M"/>
    <property type="match status" value="1"/>
</dbReference>
<proteinExistence type="predicted"/>
<sequence length="84" mass="9278">MATVPPPPPAPSAPPRIVNGIPENGDIPDIKQIEEDSSPNLSLIPTRTDFRETALWQPALHTNKNGDVVLEFQMPEAVTRWQLL</sequence>